<dbReference type="EMBL" id="MTSL01000131">
    <property type="protein sequence ID" value="PJF18301.1"/>
    <property type="molecule type" value="Genomic_DNA"/>
</dbReference>
<protein>
    <submittedName>
        <fullName evidence="5">Glutamate/phenylalanine/leucine/valine dehydrogenase domain-containing protein</fullName>
    </submittedName>
</protein>
<dbReference type="AlphaFoldDB" id="A0A2H9TKK6"/>
<dbReference type="InterPro" id="IPR006096">
    <property type="entry name" value="Glu/Leu/Phe/Val/Trp_DH_C"/>
</dbReference>
<comment type="caution">
    <text evidence="5">The sequence shown here is derived from an EMBL/GenBank/DDBJ whole genome shotgun (WGS) entry which is preliminary data.</text>
</comment>
<evidence type="ECO:0000256" key="3">
    <source>
        <dbReference type="ARBA" id="ARBA00023027"/>
    </source>
</evidence>
<reference evidence="5 6" key="1">
    <citation type="submission" date="2016-10" db="EMBL/GenBank/DDBJ databases">
        <title>The genome of Paramicrosporidium saccamoebae is the missing link in understanding Cryptomycota and Microsporidia evolution.</title>
        <authorList>
            <person name="Quandt C.A."/>
            <person name="Beaudet D."/>
            <person name="Corsaro D."/>
            <person name="Michel R."/>
            <person name="Corradi N."/>
            <person name="James T."/>
        </authorList>
    </citation>
    <scope>NUCLEOTIDE SEQUENCE [LARGE SCALE GENOMIC DNA]</scope>
    <source>
        <strain evidence="5 6">KSL3</strain>
    </source>
</reference>
<dbReference type="SUPFAM" id="SSF53223">
    <property type="entry name" value="Aminoacid dehydrogenase-like, N-terminal domain"/>
    <property type="match status" value="1"/>
</dbReference>
<gene>
    <name evidence="5" type="ORF">PSACC_01886</name>
</gene>
<comment type="similarity">
    <text evidence="1">Belongs to the Glu/Leu/Phe/Val dehydrogenases family.</text>
</comment>
<name>A0A2H9TKK6_9FUNG</name>
<dbReference type="Gene3D" id="3.40.50.720">
    <property type="entry name" value="NAD(P)-binding Rossmann-like Domain"/>
    <property type="match status" value="1"/>
</dbReference>
<dbReference type="Pfam" id="PF00208">
    <property type="entry name" value="ELFV_dehydrog"/>
    <property type="match status" value="1"/>
</dbReference>
<accession>A0A2H9TKK6</accession>
<dbReference type="OrthoDB" id="184415at2759"/>
<dbReference type="GO" id="GO:0004352">
    <property type="term" value="F:glutamate dehydrogenase (NAD+) activity"/>
    <property type="evidence" value="ECO:0007669"/>
    <property type="project" value="TreeGrafter"/>
</dbReference>
<evidence type="ECO:0000256" key="1">
    <source>
        <dbReference type="ARBA" id="ARBA00006382"/>
    </source>
</evidence>
<dbReference type="PANTHER" id="PTHR11606">
    <property type="entry name" value="GLUTAMATE DEHYDROGENASE"/>
    <property type="match status" value="1"/>
</dbReference>
<dbReference type="InterPro" id="IPR036291">
    <property type="entry name" value="NAD(P)-bd_dom_sf"/>
</dbReference>
<dbReference type="InterPro" id="IPR056365">
    <property type="entry name" value="NAD-GDH_2nd"/>
</dbReference>
<evidence type="ECO:0000256" key="2">
    <source>
        <dbReference type="ARBA" id="ARBA00023002"/>
    </source>
</evidence>
<evidence type="ECO:0000313" key="5">
    <source>
        <dbReference type="EMBL" id="PJF18301.1"/>
    </source>
</evidence>
<organism evidence="5 6">
    <name type="scientific">Paramicrosporidium saccamoebae</name>
    <dbReference type="NCBI Taxonomy" id="1246581"/>
    <lineage>
        <taxon>Eukaryota</taxon>
        <taxon>Fungi</taxon>
        <taxon>Fungi incertae sedis</taxon>
        <taxon>Cryptomycota</taxon>
        <taxon>Cryptomycota incertae sedis</taxon>
        <taxon>Paramicrosporidium</taxon>
    </lineage>
</organism>
<sequence>MSDLYHYYELYSTRKYVENMSNGVTIMCIYLSPLANSTAPPIEHSILQIMREASLIYCLPMTALQSFFKSGTLSVQEAIYGYAGLAFAQHFLNRLGPEYSTLVSLLEGGKSSPVHAEVLAKMKKRLRQETFTREYVLDIVKLYPELIRILYVNFAMRHYTMHQRENQLKPSLSFQRLHKDRALSITEIQDRIRKTVSNTHEQMVFEAFLTFNQHILKTNFYTPTKVALAFRLDPSFLPDIEYPIRPYGMFLVIGSEFRGFHVRFRDIARGGIRIIRSRNREAYSINLRSLFDENYALASTQQRKNKDIPEGGSKGTILLDADQQDKATVAFEKYVDAIMDLLVVGQTPGIKDKIVDHYGQPEILFFGPDEGTADFMDWASAHARIRGASFWKAFTTGKSQSLVYAKLGLDEKACTKFQTGGPDGDLGSNEVKISRDKTIGIVDGSGVIYDPEGLDRTELQHLAMKRRMIANFDVSKLGKGGFRVLVDEHDVQLPDGTIIEDGLKFRNEFHLNPLSSADVFVPCGGRPEAVDINNVHLLLDSEGKPRFKYVVEGANLFFTQDARIRLEQAGSIIFKDASANKGGVTSSSLEVLAALSFNDEEFGRHMQVTNGVVPEFYSAYIKEVHKIIERNAALEFECLWREHANFPERPISVMSDELSFAILRLNGELQESRALWDNIPLRELVLKDALPPLLTERVGGLSILLERLPESYLRALFGSYLASRFVYQHGIAPKQFAFFEFMGQYYSRLSD</sequence>
<dbReference type="InterPro" id="IPR046346">
    <property type="entry name" value="Aminoacid_DH-like_N_sf"/>
</dbReference>
<keyword evidence="2" id="KW-0560">Oxidoreductase</keyword>
<dbReference type="GO" id="GO:0006538">
    <property type="term" value="P:L-glutamate catabolic process"/>
    <property type="evidence" value="ECO:0007669"/>
    <property type="project" value="TreeGrafter"/>
</dbReference>
<keyword evidence="3" id="KW-0520">NAD</keyword>
<dbReference type="SUPFAM" id="SSF51735">
    <property type="entry name" value="NAD(P)-binding Rossmann-fold domains"/>
    <property type="match status" value="1"/>
</dbReference>
<feature type="domain" description="Glutamate/phenylalanine/leucine/valine/L-tryptophan dehydrogenase C-terminal" evidence="4">
    <location>
        <begin position="397"/>
        <end position="647"/>
    </location>
</feature>
<keyword evidence="6" id="KW-1185">Reference proteome</keyword>
<dbReference type="Pfam" id="PF23152">
    <property type="entry name" value="GDH_2nd"/>
    <property type="match status" value="1"/>
</dbReference>
<dbReference type="GO" id="GO:0005739">
    <property type="term" value="C:mitochondrion"/>
    <property type="evidence" value="ECO:0007669"/>
    <property type="project" value="TreeGrafter"/>
</dbReference>
<dbReference type="STRING" id="1246581.A0A2H9TKK6"/>
<proteinExistence type="inferred from homology"/>
<dbReference type="PANTHER" id="PTHR11606:SF24">
    <property type="entry name" value="NAD-SPECIFIC GLUTAMATE DEHYDROGENASE"/>
    <property type="match status" value="1"/>
</dbReference>
<evidence type="ECO:0000313" key="6">
    <source>
        <dbReference type="Proteomes" id="UP000240830"/>
    </source>
</evidence>
<evidence type="ECO:0000259" key="4">
    <source>
        <dbReference type="SMART" id="SM00839"/>
    </source>
</evidence>
<dbReference type="Proteomes" id="UP000240830">
    <property type="component" value="Unassembled WGS sequence"/>
</dbReference>
<dbReference type="SMART" id="SM00839">
    <property type="entry name" value="ELFV_dehydrog"/>
    <property type="match status" value="1"/>
</dbReference>